<dbReference type="GO" id="GO:0016757">
    <property type="term" value="F:glycosyltransferase activity"/>
    <property type="evidence" value="ECO:0007669"/>
    <property type="project" value="InterPro"/>
</dbReference>
<name>A0A812N2T6_9DINO</name>
<dbReference type="PANTHER" id="PTHR11062">
    <property type="entry name" value="EXOSTOSIN HEPARAN SULFATE GLYCOSYLTRANSFERASE -RELATED"/>
    <property type="match status" value="1"/>
</dbReference>
<accession>A0A812N2T6</accession>
<dbReference type="Pfam" id="PF03016">
    <property type="entry name" value="Exostosin_GT47"/>
    <property type="match status" value="1"/>
</dbReference>
<gene>
    <name evidence="3" type="ORF">SNAT2548_LOCUS15355</name>
</gene>
<dbReference type="InterPro" id="IPR004263">
    <property type="entry name" value="Exostosin"/>
</dbReference>
<dbReference type="AlphaFoldDB" id="A0A812N2T6"/>
<evidence type="ECO:0000259" key="2">
    <source>
        <dbReference type="Pfam" id="PF03016"/>
    </source>
</evidence>
<keyword evidence="4" id="KW-1185">Reference proteome</keyword>
<comment type="caution">
    <text evidence="3">The sequence shown here is derived from an EMBL/GenBank/DDBJ whole genome shotgun (WGS) entry which is preliminary data.</text>
</comment>
<feature type="domain" description="Exostosin GT47" evidence="2">
    <location>
        <begin position="32"/>
        <end position="315"/>
    </location>
</feature>
<dbReference type="OrthoDB" id="446387at2759"/>
<evidence type="ECO:0000256" key="1">
    <source>
        <dbReference type="ARBA" id="ARBA00010271"/>
    </source>
</evidence>
<sequence>MESQGENMNSNCDFMRSPCSEEGWSGAYSVARQWGAEVIILRKLLASSARVLDAHDADFFVVPYLAATDCRLSSHMSSLCPASTLSLELFHHLTYFGPSTRHRHLFLGSCPVTSLPNVLQAQHFLVSEGANWGHRPGHFLVPSATSEPNLLPKHTATSEAQLRQRDILFWLAQTPNNAVRYEVQRQLIKFGKLEVEGSSKAKLTGSIQVYGDLERGNSSYGRPGMKKCIAEMQRAVFCPALPAENTAGLIRFFDALRSGCIPVVVTFKTDWGSGVSWWRQNGPPVEWSLPFAWELNWRQLVVEVPDTFLSSPGFVETCLQLSDEEISMKQRHIARVRNHLGYDFEGGRRDAFSLLMDGIRSALPRLGPHPFSAQQQPLHTPPSPQICDRTPRSAQHRLLFPFGSEIREKAWSHSFAEVSCLPVHMWHPPGFFLRGQQSYVVLEHYVTLGMQKQGLYAPAFWLRAVEGYSVPGEQAHMTLSKALMASCRHINFPVACHDVLVQGQDHFDVNYCFEESDDSTETSSTSTQSLETACRIIPWSMPASPALDQRRWEIITWGCGVGDDFASVVADLQRSSSLKVLGDKVALDVFLYDLCGASGARATLHHVQSILWAHQRGTANHGTGPDGPNGPDGIIAVNGDRFHSHTKLADAIRAVAEHVFNVFGASGTWSPKSTSSQSIGDSTDSRTESEQLLQLLLFEGPVRSRAVCSGFCESFSYVCPIPSKPMQHSIDAVAFTTTGLSLDSSEWDVASTMHLGSADDTFNLLAALLLKVVQDANESDDVVSWDSGTLAEDDDLLSWCESVFLQNFVELSGVALAEGNQQLFIQAQACLQAGGEYAVVETGIPHCLDTPQQNGWSKKEHGNLLQMLGKVSDSQFSIFEALGVCFPEACRSHAPSLAWQYLFEWMVHHWNCAALPPVPPSAALRLHISSMDELDRLLGPSAADR</sequence>
<protein>
    <recommendedName>
        <fullName evidence="2">Exostosin GT47 domain-containing protein</fullName>
    </recommendedName>
</protein>
<evidence type="ECO:0000313" key="4">
    <source>
        <dbReference type="Proteomes" id="UP000604046"/>
    </source>
</evidence>
<organism evidence="3 4">
    <name type="scientific">Symbiodinium natans</name>
    <dbReference type="NCBI Taxonomy" id="878477"/>
    <lineage>
        <taxon>Eukaryota</taxon>
        <taxon>Sar</taxon>
        <taxon>Alveolata</taxon>
        <taxon>Dinophyceae</taxon>
        <taxon>Suessiales</taxon>
        <taxon>Symbiodiniaceae</taxon>
        <taxon>Symbiodinium</taxon>
    </lineage>
</organism>
<reference evidence="3" key="1">
    <citation type="submission" date="2021-02" db="EMBL/GenBank/DDBJ databases">
        <authorList>
            <person name="Dougan E. K."/>
            <person name="Rhodes N."/>
            <person name="Thang M."/>
            <person name="Chan C."/>
        </authorList>
    </citation>
    <scope>NUCLEOTIDE SEQUENCE</scope>
</reference>
<evidence type="ECO:0000313" key="3">
    <source>
        <dbReference type="EMBL" id="CAE7291123.1"/>
    </source>
</evidence>
<dbReference type="InterPro" id="IPR040911">
    <property type="entry name" value="Exostosin_GT47"/>
</dbReference>
<comment type="similarity">
    <text evidence="1">Belongs to the glycosyltransferase 47 family.</text>
</comment>
<dbReference type="EMBL" id="CAJNDS010001946">
    <property type="protein sequence ID" value="CAE7291123.1"/>
    <property type="molecule type" value="Genomic_DNA"/>
</dbReference>
<proteinExistence type="inferred from homology"/>
<dbReference type="Proteomes" id="UP000604046">
    <property type="component" value="Unassembled WGS sequence"/>
</dbReference>